<dbReference type="InterPro" id="IPR011333">
    <property type="entry name" value="SKP1/BTB/POZ_sf"/>
</dbReference>
<dbReference type="InterPro" id="IPR000210">
    <property type="entry name" value="BTB/POZ_dom"/>
</dbReference>
<dbReference type="PANTHER" id="PTHR24413">
    <property type="entry name" value="SPECKLE-TYPE POZ PROTEIN"/>
    <property type="match status" value="1"/>
</dbReference>
<dbReference type="Proteomes" id="UP000187406">
    <property type="component" value="Unassembled WGS sequence"/>
</dbReference>
<dbReference type="InParanoid" id="A0A1Q3CXY5"/>
<dbReference type="EMBL" id="BDDD01003454">
    <property type="protein sequence ID" value="GAV85110.1"/>
    <property type="molecule type" value="Genomic_DNA"/>
</dbReference>
<sequence>MRGQSHRCHAPSTDSEAETTESETESMRCISCKAVYGARDAGTCKECYEEASETEEELKREIEDLKAKVAFLRFWSPLDHSHSHNNNRSSSGPCFTDVVLVASQDASPIPVPAHKAVLVSRSPVFKAMLENEMEESRSGTIKIGDVSYDALRAFVNYLYTAEACLDEQMACDLLVVAEKYQVKHLKAYCEKFIVSKLNWDNSVMSYAFAHQHNARHILDAALSLIIDNMDKLTKLEEYMELVEKEPRLVVEIYEAYLSKQVNTAAHKDSSMKP</sequence>
<comment type="pathway">
    <text evidence="1">Protein modification; protein ubiquitination.</text>
</comment>
<dbReference type="PROSITE" id="PS50097">
    <property type="entry name" value="BTB"/>
    <property type="match status" value="1"/>
</dbReference>
<name>A0A1Q3CXY5_CEPFO</name>
<evidence type="ECO:0000256" key="2">
    <source>
        <dbReference type="SAM" id="MobiDB-lite"/>
    </source>
</evidence>
<dbReference type="AlphaFoldDB" id="A0A1Q3CXY5"/>
<feature type="region of interest" description="Disordered" evidence="2">
    <location>
        <begin position="1"/>
        <end position="23"/>
    </location>
</feature>
<dbReference type="FunFam" id="1.25.40.420:FF:000026">
    <property type="entry name" value="BTB/POZ domain-containing protein"/>
    <property type="match status" value="1"/>
</dbReference>
<comment type="caution">
    <text evidence="4">The sequence shown here is derived from an EMBL/GenBank/DDBJ whole genome shotgun (WGS) entry which is preliminary data.</text>
</comment>
<dbReference type="Pfam" id="PF00651">
    <property type="entry name" value="BTB"/>
    <property type="match status" value="1"/>
</dbReference>
<dbReference type="SMART" id="SM00225">
    <property type="entry name" value="BTB"/>
    <property type="match status" value="1"/>
</dbReference>
<reference evidence="5" key="1">
    <citation type="submission" date="2016-04" db="EMBL/GenBank/DDBJ databases">
        <title>Cephalotus genome sequencing.</title>
        <authorList>
            <person name="Fukushima K."/>
            <person name="Hasebe M."/>
            <person name="Fang X."/>
        </authorList>
    </citation>
    <scope>NUCLEOTIDE SEQUENCE [LARGE SCALE GENOMIC DNA]</scope>
    <source>
        <strain evidence="5">cv. St1</strain>
    </source>
</reference>
<evidence type="ECO:0000259" key="3">
    <source>
        <dbReference type="PROSITE" id="PS50097"/>
    </source>
</evidence>
<evidence type="ECO:0000313" key="4">
    <source>
        <dbReference type="EMBL" id="GAV85110.1"/>
    </source>
</evidence>
<dbReference type="STRING" id="3775.A0A1Q3CXY5"/>
<dbReference type="CDD" id="cd14733">
    <property type="entry name" value="BACK"/>
    <property type="match status" value="1"/>
</dbReference>
<keyword evidence="5" id="KW-1185">Reference proteome</keyword>
<dbReference type="Gene3D" id="3.30.710.10">
    <property type="entry name" value="Potassium Channel Kv1.1, Chain A"/>
    <property type="match status" value="1"/>
</dbReference>
<gene>
    <name evidence="4" type="ORF">CFOL_v3_28549</name>
</gene>
<dbReference type="Gene3D" id="1.25.40.420">
    <property type="match status" value="1"/>
</dbReference>
<evidence type="ECO:0000313" key="5">
    <source>
        <dbReference type="Proteomes" id="UP000187406"/>
    </source>
</evidence>
<dbReference type="CDD" id="cd18186">
    <property type="entry name" value="BTB_POZ_ZBTB_KLHL-like"/>
    <property type="match status" value="1"/>
</dbReference>
<feature type="domain" description="BTB" evidence="3">
    <location>
        <begin position="96"/>
        <end position="167"/>
    </location>
</feature>
<dbReference type="FunCoup" id="A0A1Q3CXY5">
    <property type="interactions" value="97"/>
</dbReference>
<dbReference type="SUPFAM" id="SSF54695">
    <property type="entry name" value="POZ domain"/>
    <property type="match status" value="1"/>
</dbReference>
<accession>A0A1Q3CXY5</accession>
<proteinExistence type="predicted"/>
<organism evidence="4 5">
    <name type="scientific">Cephalotus follicularis</name>
    <name type="common">Albany pitcher plant</name>
    <dbReference type="NCBI Taxonomy" id="3775"/>
    <lineage>
        <taxon>Eukaryota</taxon>
        <taxon>Viridiplantae</taxon>
        <taxon>Streptophyta</taxon>
        <taxon>Embryophyta</taxon>
        <taxon>Tracheophyta</taxon>
        <taxon>Spermatophyta</taxon>
        <taxon>Magnoliopsida</taxon>
        <taxon>eudicotyledons</taxon>
        <taxon>Gunneridae</taxon>
        <taxon>Pentapetalae</taxon>
        <taxon>rosids</taxon>
        <taxon>fabids</taxon>
        <taxon>Oxalidales</taxon>
        <taxon>Cephalotaceae</taxon>
        <taxon>Cephalotus</taxon>
    </lineage>
</organism>
<evidence type="ECO:0000256" key="1">
    <source>
        <dbReference type="ARBA" id="ARBA00004906"/>
    </source>
</evidence>
<dbReference type="OrthoDB" id="6359816at2759"/>
<protein>
    <submittedName>
        <fullName evidence="4">BTB domain-containing protein</fullName>
    </submittedName>
</protein>